<dbReference type="Pfam" id="PF18901">
    <property type="entry name" value="DUF5657"/>
    <property type="match status" value="1"/>
</dbReference>
<evidence type="ECO:0000313" key="2">
    <source>
        <dbReference type="EMBL" id="KKU22183.1"/>
    </source>
</evidence>
<feature type="transmembrane region" description="Helical" evidence="1">
    <location>
        <begin position="63"/>
        <end position="81"/>
    </location>
</feature>
<evidence type="ECO:0000313" key="3">
    <source>
        <dbReference type="Proteomes" id="UP000034643"/>
    </source>
</evidence>
<organism evidence="2 3">
    <name type="scientific">Candidatus Woesebacteria bacterium GW2011_GWF1_46_13</name>
    <dbReference type="NCBI Taxonomy" id="1618602"/>
    <lineage>
        <taxon>Bacteria</taxon>
        <taxon>Candidatus Woeseibacteriota</taxon>
    </lineage>
</organism>
<gene>
    <name evidence="2" type="ORF">UX34_C0032G0002</name>
</gene>
<name>A0A0G1QWM1_9BACT</name>
<keyword evidence="1" id="KW-0812">Transmembrane</keyword>
<evidence type="ECO:0000256" key="1">
    <source>
        <dbReference type="SAM" id="Phobius"/>
    </source>
</evidence>
<dbReference type="EMBL" id="LCLV01000032">
    <property type="protein sequence ID" value="KKU22183.1"/>
    <property type="molecule type" value="Genomic_DNA"/>
</dbReference>
<comment type="caution">
    <text evidence="2">The sequence shown here is derived from an EMBL/GenBank/DDBJ whole genome shotgun (WGS) entry which is preliminary data.</text>
</comment>
<keyword evidence="1" id="KW-1133">Transmembrane helix</keyword>
<dbReference type="Proteomes" id="UP000034643">
    <property type="component" value="Unassembled WGS sequence"/>
</dbReference>
<dbReference type="InterPro" id="IPR043716">
    <property type="entry name" value="DUF5657"/>
</dbReference>
<sequence length="82" mass="9218">MIPIPGTLIWGVAKGFILVAFFLYIIILVAFFLYIIFSLVVVRQVQLMTETLEVGFEAQLKTISYLHLAFAILVFLAALIVL</sequence>
<reference evidence="2 3" key="1">
    <citation type="journal article" date="2015" name="Nature">
        <title>rRNA introns, odd ribosomes, and small enigmatic genomes across a large radiation of phyla.</title>
        <authorList>
            <person name="Brown C.T."/>
            <person name="Hug L.A."/>
            <person name="Thomas B.C."/>
            <person name="Sharon I."/>
            <person name="Castelle C.J."/>
            <person name="Singh A."/>
            <person name="Wilkins M.J."/>
            <person name="Williams K.H."/>
            <person name="Banfield J.F."/>
        </authorList>
    </citation>
    <scope>NUCLEOTIDE SEQUENCE [LARGE SCALE GENOMIC DNA]</scope>
</reference>
<proteinExistence type="predicted"/>
<accession>A0A0G1QWM1</accession>
<dbReference type="AlphaFoldDB" id="A0A0G1QWM1"/>
<protein>
    <submittedName>
        <fullName evidence="2">Uncharacterized protein</fullName>
    </submittedName>
</protein>
<keyword evidence="1" id="KW-0472">Membrane</keyword>
<feature type="transmembrane region" description="Helical" evidence="1">
    <location>
        <begin position="16"/>
        <end position="42"/>
    </location>
</feature>